<dbReference type="AlphaFoldDB" id="A0A1D1VTW7"/>
<dbReference type="EMBL" id="BDGG01000007">
    <property type="protein sequence ID" value="GAV02019.1"/>
    <property type="molecule type" value="Genomic_DNA"/>
</dbReference>
<keyword evidence="3" id="KW-1185">Reference proteome</keyword>
<dbReference type="OrthoDB" id="10051069at2759"/>
<name>A0A1D1VTW7_RAMVA</name>
<proteinExistence type="predicted"/>
<protein>
    <recommendedName>
        <fullName evidence="4">AMOP domain-containing protein</fullName>
    </recommendedName>
</protein>
<accession>A0A1D1VTW7</accession>
<evidence type="ECO:0000313" key="3">
    <source>
        <dbReference type="Proteomes" id="UP000186922"/>
    </source>
</evidence>
<evidence type="ECO:0000256" key="1">
    <source>
        <dbReference type="SAM" id="SignalP"/>
    </source>
</evidence>
<keyword evidence="1" id="KW-0732">Signal</keyword>
<organism evidence="2 3">
    <name type="scientific">Ramazzottius varieornatus</name>
    <name type="common">Water bear</name>
    <name type="synonym">Tardigrade</name>
    <dbReference type="NCBI Taxonomy" id="947166"/>
    <lineage>
        <taxon>Eukaryota</taxon>
        <taxon>Metazoa</taxon>
        <taxon>Ecdysozoa</taxon>
        <taxon>Tardigrada</taxon>
        <taxon>Eutardigrada</taxon>
        <taxon>Parachela</taxon>
        <taxon>Hypsibioidea</taxon>
        <taxon>Ramazzottiidae</taxon>
        <taxon>Ramazzottius</taxon>
    </lineage>
</organism>
<sequence length="244" mass="28117">MAILETSRACILVLILSCWTEVGAYYRNYICYGTGDCIITYHTGGMVDDQHRWAVECHDGEAMIGFLQQTDTLWCKFMFPKKKPTFGIYPYYDYCNVRNLAPTYKEFYCYDKYYPSDSYDTFVTGISKDQPSSPGHMMKCCKLPYGYHLDYSRCEYKYNHDKFGEMYDEHNMWVTKCDRDFVLTGIGRAINPWRGIADYDYVWAQCCPLFYDPAYVSLFAGPVAASSKVTSANSTATAAHRPKG</sequence>
<evidence type="ECO:0000313" key="2">
    <source>
        <dbReference type="EMBL" id="GAV02019.1"/>
    </source>
</evidence>
<evidence type="ECO:0008006" key="4">
    <source>
        <dbReference type="Google" id="ProtNLM"/>
    </source>
</evidence>
<feature type="chain" id="PRO_5008898840" description="AMOP domain-containing protein" evidence="1">
    <location>
        <begin position="25"/>
        <end position="244"/>
    </location>
</feature>
<comment type="caution">
    <text evidence="2">The sequence shown here is derived from an EMBL/GenBank/DDBJ whole genome shotgun (WGS) entry which is preliminary data.</text>
</comment>
<gene>
    <name evidence="2" type="primary">RvY_12634</name>
    <name evidence="2" type="synonym">RvY_12634.1</name>
    <name evidence="2" type="ORF">RvY_12634-1</name>
</gene>
<feature type="signal peptide" evidence="1">
    <location>
        <begin position="1"/>
        <end position="24"/>
    </location>
</feature>
<reference evidence="2 3" key="1">
    <citation type="journal article" date="2016" name="Nat. Commun.">
        <title>Extremotolerant tardigrade genome and improved radiotolerance of human cultured cells by tardigrade-unique protein.</title>
        <authorList>
            <person name="Hashimoto T."/>
            <person name="Horikawa D.D."/>
            <person name="Saito Y."/>
            <person name="Kuwahara H."/>
            <person name="Kozuka-Hata H."/>
            <person name="Shin-I T."/>
            <person name="Minakuchi Y."/>
            <person name="Ohishi K."/>
            <person name="Motoyama A."/>
            <person name="Aizu T."/>
            <person name="Enomoto A."/>
            <person name="Kondo K."/>
            <person name="Tanaka S."/>
            <person name="Hara Y."/>
            <person name="Koshikawa S."/>
            <person name="Sagara H."/>
            <person name="Miura T."/>
            <person name="Yokobori S."/>
            <person name="Miyagawa K."/>
            <person name="Suzuki Y."/>
            <person name="Kubo T."/>
            <person name="Oyama M."/>
            <person name="Kohara Y."/>
            <person name="Fujiyama A."/>
            <person name="Arakawa K."/>
            <person name="Katayama T."/>
            <person name="Toyoda A."/>
            <person name="Kunieda T."/>
        </authorList>
    </citation>
    <scope>NUCLEOTIDE SEQUENCE [LARGE SCALE GENOMIC DNA]</scope>
    <source>
        <strain evidence="2 3">YOKOZUNA-1</strain>
    </source>
</reference>
<dbReference type="Proteomes" id="UP000186922">
    <property type="component" value="Unassembled WGS sequence"/>
</dbReference>